<dbReference type="PANTHER" id="PTHR43806">
    <property type="entry name" value="PEPTIDASE S8"/>
    <property type="match status" value="1"/>
</dbReference>
<evidence type="ECO:0000256" key="1">
    <source>
        <dbReference type="ARBA" id="ARBA00011073"/>
    </source>
</evidence>
<evidence type="ECO:0000259" key="9">
    <source>
        <dbReference type="Pfam" id="PF00082"/>
    </source>
</evidence>
<gene>
    <name evidence="10" type="ORF">SAMN04488058_11123</name>
</gene>
<feature type="domain" description="Peptidase S8/S53" evidence="9">
    <location>
        <begin position="171"/>
        <end position="505"/>
    </location>
</feature>
<dbReference type="PRINTS" id="PR00723">
    <property type="entry name" value="SUBTILISIN"/>
</dbReference>
<evidence type="ECO:0000313" key="11">
    <source>
        <dbReference type="Proteomes" id="UP000199223"/>
    </source>
</evidence>
<dbReference type="InterPro" id="IPR000209">
    <property type="entry name" value="Peptidase_S8/S53_dom"/>
</dbReference>
<dbReference type="RefSeq" id="WP_092264836.1">
    <property type="nucleotide sequence ID" value="NZ_FNZA01000011.1"/>
</dbReference>
<keyword evidence="2 6" id="KW-0645">Protease</keyword>
<feature type="active site" description="Charge relay system" evidence="5 6">
    <location>
        <position position="178"/>
    </location>
</feature>
<dbReference type="STRING" id="856736.SAMN04488058_11123"/>
<dbReference type="Proteomes" id="UP000199223">
    <property type="component" value="Unassembled WGS sequence"/>
</dbReference>
<evidence type="ECO:0000256" key="6">
    <source>
        <dbReference type="PROSITE-ProRule" id="PRU01240"/>
    </source>
</evidence>
<protein>
    <submittedName>
        <fullName evidence="10">Subtilase family protein</fullName>
    </submittedName>
</protein>
<evidence type="ECO:0000256" key="7">
    <source>
        <dbReference type="RuleBase" id="RU003355"/>
    </source>
</evidence>
<dbReference type="InterPro" id="IPR036852">
    <property type="entry name" value="Peptidase_S8/S53_dom_sf"/>
</dbReference>
<dbReference type="InterPro" id="IPR050131">
    <property type="entry name" value="Peptidase_S8_subtilisin-like"/>
</dbReference>
<reference evidence="11" key="1">
    <citation type="submission" date="2016-10" db="EMBL/GenBank/DDBJ databases">
        <authorList>
            <person name="Varghese N."/>
            <person name="Submissions S."/>
        </authorList>
    </citation>
    <scope>NUCLEOTIDE SEQUENCE [LARGE SCALE GENOMIC DNA]</scope>
    <source>
        <strain evidence="11">CGMCC 1.10218</strain>
    </source>
</reference>
<feature type="chain" id="PRO_5011788804" evidence="8">
    <location>
        <begin position="28"/>
        <end position="516"/>
    </location>
</feature>
<evidence type="ECO:0000313" key="10">
    <source>
        <dbReference type="EMBL" id="SEJ57902.1"/>
    </source>
</evidence>
<feature type="active site" description="Charge relay system" evidence="5 6">
    <location>
        <position position="244"/>
    </location>
</feature>
<dbReference type="PROSITE" id="PS00136">
    <property type="entry name" value="SUBTILASE_ASP"/>
    <property type="match status" value="1"/>
</dbReference>
<evidence type="ECO:0000256" key="4">
    <source>
        <dbReference type="ARBA" id="ARBA00022825"/>
    </source>
</evidence>
<dbReference type="PROSITE" id="PS51257">
    <property type="entry name" value="PROKAR_LIPOPROTEIN"/>
    <property type="match status" value="1"/>
</dbReference>
<keyword evidence="3 6" id="KW-0378">Hydrolase</keyword>
<dbReference type="InterPro" id="IPR015500">
    <property type="entry name" value="Peptidase_S8_subtilisin-rel"/>
</dbReference>
<dbReference type="GO" id="GO:0006508">
    <property type="term" value="P:proteolysis"/>
    <property type="evidence" value="ECO:0007669"/>
    <property type="project" value="UniProtKB-KW"/>
</dbReference>
<dbReference type="AlphaFoldDB" id="A0A1H7A774"/>
<dbReference type="PROSITE" id="PS00138">
    <property type="entry name" value="SUBTILASE_SER"/>
    <property type="match status" value="1"/>
</dbReference>
<dbReference type="InterPro" id="IPR023828">
    <property type="entry name" value="Peptidase_S8_Ser-AS"/>
</dbReference>
<dbReference type="Gene3D" id="3.40.50.200">
    <property type="entry name" value="Peptidase S8/S53 domain"/>
    <property type="match status" value="1"/>
</dbReference>
<dbReference type="EMBL" id="FNZA01000011">
    <property type="protein sequence ID" value="SEJ57902.1"/>
    <property type="molecule type" value="Genomic_DNA"/>
</dbReference>
<dbReference type="PANTHER" id="PTHR43806:SF11">
    <property type="entry name" value="CEREVISIN-RELATED"/>
    <property type="match status" value="1"/>
</dbReference>
<accession>A0A1H7A774</accession>
<name>A0A1H7A774_9DEIO</name>
<comment type="similarity">
    <text evidence="1 6 7">Belongs to the peptidase S8 family.</text>
</comment>
<keyword evidence="11" id="KW-1185">Reference proteome</keyword>
<evidence type="ECO:0000256" key="5">
    <source>
        <dbReference type="PIRSR" id="PIRSR615500-1"/>
    </source>
</evidence>
<feature type="signal peptide" evidence="8">
    <location>
        <begin position="1"/>
        <end position="27"/>
    </location>
</feature>
<dbReference type="InterPro" id="IPR023827">
    <property type="entry name" value="Peptidase_S8_Asp-AS"/>
</dbReference>
<dbReference type="OrthoDB" id="9798386at2"/>
<dbReference type="PROSITE" id="PS00137">
    <property type="entry name" value="SUBTILASE_HIS"/>
    <property type="match status" value="1"/>
</dbReference>
<sequence>MKRLTPLAFAALTVWLVACSTTPPPSATIHPAATSTADATGRLNAQAARPKAVQRYVVVFKAQTVPPNARQLVAAAGGRVTSVAAPLGVITVEGSPAVAAQLAGNAAVDSVGTEHLHSLIEPARRQEAAALQPMAIGAPTAADDLYGYQWDMRRIGAPAALARVPLETQAKVTVAVLDTGVLDSHPDLASRVSYRRDTSYCGSDMGTGNPAHPGYDRLIDLDLYPAWMPGADPCTPAAPSYNTHGTHVAGTAAASFGGGRVVGVAPGAKIAAYKVFDRLRYTDASGQLVDDVGAFDGPIFEAIADAADRGFQVINMSLGSTIDRRVQADNASWKAWNRAVNYAVKRGTVVVVAAGNDATNSNGSLAHIPGDLPGAIEVSATGTARLTLEQGLLSAAPGSDVPAFYTNMGASVDLSAPGGDCGPTFPNGCEAPYLILNAGVGEDPGPSFGQPVYYFLAGTSMAAPHVAGGAALVMALNPQWNSSQVKSWLQRTAEPLKNRQIFGHGLLNVDAATRTR</sequence>
<dbReference type="Pfam" id="PF00082">
    <property type="entry name" value="Peptidase_S8"/>
    <property type="match status" value="1"/>
</dbReference>
<proteinExistence type="inferred from homology"/>
<dbReference type="PROSITE" id="PS51892">
    <property type="entry name" value="SUBTILASE"/>
    <property type="match status" value="1"/>
</dbReference>
<dbReference type="InterPro" id="IPR022398">
    <property type="entry name" value="Peptidase_S8_His-AS"/>
</dbReference>
<feature type="active site" description="Charge relay system" evidence="5 6">
    <location>
        <position position="460"/>
    </location>
</feature>
<keyword evidence="4 6" id="KW-0720">Serine protease</keyword>
<dbReference type="SUPFAM" id="SSF52743">
    <property type="entry name" value="Subtilisin-like"/>
    <property type="match status" value="1"/>
</dbReference>
<evidence type="ECO:0000256" key="2">
    <source>
        <dbReference type="ARBA" id="ARBA00022670"/>
    </source>
</evidence>
<evidence type="ECO:0000256" key="8">
    <source>
        <dbReference type="SAM" id="SignalP"/>
    </source>
</evidence>
<evidence type="ECO:0000256" key="3">
    <source>
        <dbReference type="ARBA" id="ARBA00022801"/>
    </source>
</evidence>
<organism evidence="10 11">
    <name type="scientific">Deinococcus reticulitermitis</name>
    <dbReference type="NCBI Taxonomy" id="856736"/>
    <lineage>
        <taxon>Bacteria</taxon>
        <taxon>Thermotogati</taxon>
        <taxon>Deinococcota</taxon>
        <taxon>Deinococci</taxon>
        <taxon>Deinococcales</taxon>
        <taxon>Deinococcaceae</taxon>
        <taxon>Deinococcus</taxon>
    </lineage>
</organism>
<keyword evidence="8" id="KW-0732">Signal</keyword>
<dbReference type="GO" id="GO:0004252">
    <property type="term" value="F:serine-type endopeptidase activity"/>
    <property type="evidence" value="ECO:0007669"/>
    <property type="project" value="UniProtKB-UniRule"/>
</dbReference>